<dbReference type="GO" id="GO:0005840">
    <property type="term" value="C:ribosome"/>
    <property type="evidence" value="ECO:0007669"/>
    <property type="project" value="UniProtKB-KW"/>
</dbReference>
<dbReference type="Gene3D" id="3.40.630.30">
    <property type="match status" value="1"/>
</dbReference>
<dbReference type="RefSeq" id="WP_253890656.1">
    <property type="nucleotide sequence ID" value="NZ_BAAAVB010000003.1"/>
</dbReference>
<name>A0ABT1ILP0_9PSEU</name>
<dbReference type="InterPro" id="IPR000182">
    <property type="entry name" value="GNAT_dom"/>
</dbReference>
<sequence>MPEITPLTAPDHAAWTVLARAYNATFGTNIPDDGYTQAWHRLVEAQEVRGIAARVDGEMVGIAHYRHQPSVWSVGTLYLQDLYVVPESRKQGVARAMIEWLAQEAESHGATSFYWHTHDSNTTARAFYDKVAVYRGFITYNRPLAT</sequence>
<evidence type="ECO:0000256" key="2">
    <source>
        <dbReference type="ARBA" id="ARBA00023315"/>
    </source>
</evidence>
<gene>
    <name evidence="4" type="ORF">LV75_005998</name>
</gene>
<comment type="caution">
    <text evidence="4">The sequence shown here is derived from an EMBL/GenBank/DDBJ whole genome shotgun (WGS) entry which is preliminary data.</text>
</comment>
<dbReference type="CDD" id="cd04301">
    <property type="entry name" value="NAT_SF"/>
    <property type="match status" value="1"/>
</dbReference>
<evidence type="ECO:0000313" key="4">
    <source>
        <dbReference type="EMBL" id="MCP2273469.1"/>
    </source>
</evidence>
<keyword evidence="2" id="KW-0012">Acyltransferase</keyword>
<keyword evidence="1" id="KW-0808">Transferase</keyword>
<dbReference type="InterPro" id="IPR050832">
    <property type="entry name" value="Bact_Acetyltransf"/>
</dbReference>
<dbReference type="InterPro" id="IPR016181">
    <property type="entry name" value="Acyl_CoA_acyltransferase"/>
</dbReference>
<evidence type="ECO:0000259" key="3">
    <source>
        <dbReference type="PROSITE" id="PS51186"/>
    </source>
</evidence>
<keyword evidence="4" id="KW-0687">Ribonucleoprotein</keyword>
<reference evidence="4 5" key="1">
    <citation type="submission" date="2022-06" db="EMBL/GenBank/DDBJ databases">
        <title>Genomic Encyclopedia of Archaeal and Bacterial Type Strains, Phase II (KMG-II): from individual species to whole genera.</title>
        <authorList>
            <person name="Goeker M."/>
        </authorList>
    </citation>
    <scope>NUCLEOTIDE SEQUENCE [LARGE SCALE GENOMIC DNA]</scope>
    <source>
        <strain evidence="4 5">DSM 44255</strain>
    </source>
</reference>
<feature type="domain" description="N-acetyltransferase" evidence="3">
    <location>
        <begin position="2"/>
        <end position="146"/>
    </location>
</feature>
<accession>A0ABT1ILP0</accession>
<dbReference type="SUPFAM" id="SSF55729">
    <property type="entry name" value="Acyl-CoA N-acyltransferases (Nat)"/>
    <property type="match status" value="1"/>
</dbReference>
<dbReference type="PROSITE" id="PS51186">
    <property type="entry name" value="GNAT"/>
    <property type="match status" value="1"/>
</dbReference>
<evidence type="ECO:0000256" key="1">
    <source>
        <dbReference type="ARBA" id="ARBA00022679"/>
    </source>
</evidence>
<dbReference type="Pfam" id="PF00583">
    <property type="entry name" value="Acetyltransf_1"/>
    <property type="match status" value="1"/>
</dbReference>
<keyword evidence="5" id="KW-1185">Reference proteome</keyword>
<dbReference type="EMBL" id="JAMTCO010000016">
    <property type="protein sequence ID" value="MCP2273469.1"/>
    <property type="molecule type" value="Genomic_DNA"/>
</dbReference>
<keyword evidence="4" id="KW-0689">Ribosomal protein</keyword>
<dbReference type="Proteomes" id="UP001205185">
    <property type="component" value="Unassembled WGS sequence"/>
</dbReference>
<proteinExistence type="predicted"/>
<evidence type="ECO:0000313" key="5">
    <source>
        <dbReference type="Proteomes" id="UP001205185"/>
    </source>
</evidence>
<protein>
    <submittedName>
        <fullName evidence="4">Ribosomal protein S18 acetylase RimI</fullName>
    </submittedName>
</protein>
<dbReference type="PANTHER" id="PTHR43877">
    <property type="entry name" value="AMINOALKYLPHOSPHONATE N-ACETYLTRANSFERASE-RELATED-RELATED"/>
    <property type="match status" value="1"/>
</dbReference>
<organism evidence="4 5">
    <name type="scientific">Actinokineospora diospyrosa</name>
    <dbReference type="NCBI Taxonomy" id="103728"/>
    <lineage>
        <taxon>Bacteria</taxon>
        <taxon>Bacillati</taxon>
        <taxon>Actinomycetota</taxon>
        <taxon>Actinomycetes</taxon>
        <taxon>Pseudonocardiales</taxon>
        <taxon>Pseudonocardiaceae</taxon>
        <taxon>Actinokineospora</taxon>
    </lineage>
</organism>